<protein>
    <submittedName>
        <fullName evidence="1">Uncharacterized protein</fullName>
    </submittedName>
</protein>
<accession>A0A9P6YFI6</accession>
<name>A0A9P6YFI6_RHIOR</name>
<sequence length="245" mass="27508">MPGGDENEIVYAFLEAIFKAFHTIYTCKLDLKDGEAVFNDLLIYSFFKAAANAVGEETNSGAQFRMGEASLTAMKKQMKDYGDANPYLADSIVKMYGLYEPEVLLETSSHFGSESPYGSIEIFSKVLFAHATGTKVLLWCLKYIKEGPAYELWLEEAFDTDTKFGKAVEQLPQALNFYWKMKCLLKQTVDAVNELESGHKKVLKQCRFTSLPVENLFFLVNSSIMRLTDAEDKAGLSEVGPFNTQ</sequence>
<dbReference type="Proteomes" id="UP000717996">
    <property type="component" value="Unassembled WGS sequence"/>
</dbReference>
<proteinExistence type="predicted"/>
<evidence type="ECO:0000313" key="1">
    <source>
        <dbReference type="EMBL" id="KAG1547098.1"/>
    </source>
</evidence>
<comment type="caution">
    <text evidence="1">The sequence shown here is derived from an EMBL/GenBank/DDBJ whole genome shotgun (WGS) entry which is preliminary data.</text>
</comment>
<reference evidence="1" key="1">
    <citation type="journal article" date="2020" name="Microb. Genom.">
        <title>Genetic diversity of clinical and environmental Mucorales isolates obtained from an investigation of mucormycosis cases among solid organ transplant recipients.</title>
        <authorList>
            <person name="Nguyen M.H."/>
            <person name="Kaul D."/>
            <person name="Muto C."/>
            <person name="Cheng S.J."/>
            <person name="Richter R.A."/>
            <person name="Bruno V.M."/>
            <person name="Liu G."/>
            <person name="Beyhan S."/>
            <person name="Sundermann A.J."/>
            <person name="Mounaud S."/>
            <person name="Pasculle A.W."/>
            <person name="Nierman W.C."/>
            <person name="Driscoll E."/>
            <person name="Cumbie R."/>
            <person name="Clancy C.J."/>
            <person name="Dupont C.L."/>
        </authorList>
    </citation>
    <scope>NUCLEOTIDE SEQUENCE</scope>
    <source>
        <strain evidence="1">GL16</strain>
    </source>
</reference>
<dbReference type="EMBL" id="JAANIT010000500">
    <property type="protein sequence ID" value="KAG1547098.1"/>
    <property type="molecule type" value="Genomic_DNA"/>
</dbReference>
<organism evidence="1 2">
    <name type="scientific">Rhizopus oryzae</name>
    <name type="common">Mucormycosis agent</name>
    <name type="synonym">Rhizopus arrhizus var. delemar</name>
    <dbReference type="NCBI Taxonomy" id="64495"/>
    <lineage>
        <taxon>Eukaryota</taxon>
        <taxon>Fungi</taxon>
        <taxon>Fungi incertae sedis</taxon>
        <taxon>Mucoromycota</taxon>
        <taxon>Mucoromycotina</taxon>
        <taxon>Mucoromycetes</taxon>
        <taxon>Mucorales</taxon>
        <taxon>Mucorineae</taxon>
        <taxon>Rhizopodaceae</taxon>
        <taxon>Rhizopus</taxon>
    </lineage>
</organism>
<dbReference type="AlphaFoldDB" id="A0A9P6YFI6"/>
<dbReference type="OrthoDB" id="2279273at2759"/>
<gene>
    <name evidence="1" type="ORF">G6F51_004475</name>
</gene>
<evidence type="ECO:0000313" key="2">
    <source>
        <dbReference type="Proteomes" id="UP000717996"/>
    </source>
</evidence>